<proteinExistence type="predicted"/>
<accession>A0A7Y6N0F7</accession>
<dbReference type="AlphaFoldDB" id="A0A7Y6N0F7"/>
<gene>
    <name evidence="1" type="ORF">G5S42_17630</name>
</gene>
<organism evidence="1 2">
    <name type="scientific">Paraburkholderia youngii</name>
    <dbReference type="NCBI Taxonomy" id="2782701"/>
    <lineage>
        <taxon>Bacteria</taxon>
        <taxon>Pseudomonadati</taxon>
        <taxon>Pseudomonadota</taxon>
        <taxon>Betaproteobacteria</taxon>
        <taxon>Burkholderiales</taxon>
        <taxon>Burkholderiaceae</taxon>
        <taxon>Paraburkholderia</taxon>
    </lineage>
</organism>
<dbReference type="RefSeq" id="WP_176107918.1">
    <property type="nucleotide sequence ID" value="NZ_JAALDK010000001.1"/>
</dbReference>
<dbReference type="GeneID" id="301102157"/>
<name>A0A7Y6N0F7_9BURK</name>
<protein>
    <submittedName>
        <fullName evidence="1">Uncharacterized protein</fullName>
    </submittedName>
</protein>
<sequence length="83" mass="9288">MSTRNHIRYQSREGDQPGWDLYTEILEAEDVVYLELDGVAAEVTMLGNMERGPGTVLLRLPVDTAKQLGLVPPDWETSDWGKG</sequence>
<dbReference type="EMBL" id="JAALDK010000001">
    <property type="protein sequence ID" value="NUY01475.1"/>
    <property type="molecule type" value="Genomic_DNA"/>
</dbReference>
<comment type="caution">
    <text evidence="1">The sequence shown here is derived from an EMBL/GenBank/DDBJ whole genome shotgun (WGS) entry which is preliminary data.</text>
</comment>
<evidence type="ECO:0000313" key="1">
    <source>
        <dbReference type="EMBL" id="NUY01475.1"/>
    </source>
</evidence>
<reference evidence="1 2" key="1">
    <citation type="submission" date="2020-02" db="EMBL/GenBank/DDBJ databases">
        <title>Paraburkholderia simonii sp. nov. and Paraburkholderia youngii sp. nov. Brazilian and Mexican Mimosa-associated rhizobia.</title>
        <authorList>
            <person name="Mavima L."/>
            <person name="Beukes C.W."/>
            <person name="Chan W.Y."/>
            <person name="Palmer M."/>
            <person name="De Meyer S.E."/>
            <person name="James E.K."/>
            <person name="Venter S.N."/>
            <person name="Steenkamp E.T."/>
        </authorList>
    </citation>
    <scope>NUCLEOTIDE SEQUENCE [LARGE SCALE GENOMIC DNA]</scope>
    <source>
        <strain evidence="1 2">JPY169</strain>
    </source>
</reference>
<dbReference type="Proteomes" id="UP000594380">
    <property type="component" value="Unassembled WGS sequence"/>
</dbReference>
<evidence type="ECO:0000313" key="2">
    <source>
        <dbReference type="Proteomes" id="UP000594380"/>
    </source>
</evidence>